<dbReference type="Gene3D" id="3.70.10.10">
    <property type="match status" value="1"/>
</dbReference>
<keyword evidence="5" id="KW-0539">Nucleus</keyword>
<accession>A0ABR1AY74</accession>
<dbReference type="PRINTS" id="PR01246">
    <property type="entry name" value="RAD1REPAIR"/>
</dbReference>
<dbReference type="Pfam" id="PF02144">
    <property type="entry name" value="Rad1"/>
    <property type="match status" value="1"/>
</dbReference>
<proteinExistence type="inferred from homology"/>
<evidence type="ECO:0000256" key="4">
    <source>
        <dbReference type="ARBA" id="ARBA00023204"/>
    </source>
</evidence>
<protein>
    <recommendedName>
        <fullName evidence="8">Cell cycle checkpoint protein RAD1</fullName>
    </recommendedName>
</protein>
<evidence type="ECO:0000313" key="7">
    <source>
        <dbReference type="Proteomes" id="UP001359485"/>
    </source>
</evidence>
<evidence type="ECO:0000256" key="1">
    <source>
        <dbReference type="ARBA" id="ARBA00004123"/>
    </source>
</evidence>
<dbReference type="PANTHER" id="PTHR10870:SF0">
    <property type="entry name" value="CELL CYCLE CHECKPOINT PROTEIN RAD1"/>
    <property type="match status" value="1"/>
</dbReference>
<evidence type="ECO:0000313" key="6">
    <source>
        <dbReference type="EMBL" id="KAK6631274.1"/>
    </source>
</evidence>
<keyword evidence="4" id="KW-0234">DNA repair</keyword>
<dbReference type="InterPro" id="IPR046938">
    <property type="entry name" value="DNA_clamp_sf"/>
</dbReference>
<comment type="similarity">
    <text evidence="2">Belongs to the rad1 family.</text>
</comment>
<comment type="caution">
    <text evidence="6">The sequence shown here is derived from an EMBL/GenBank/DDBJ whole genome shotgun (WGS) entry which is preliminary data.</text>
</comment>
<evidence type="ECO:0000256" key="2">
    <source>
        <dbReference type="ARBA" id="ARBA00010991"/>
    </source>
</evidence>
<comment type="subcellular location">
    <subcellularLocation>
        <location evidence="1">Nucleus</location>
    </subcellularLocation>
</comment>
<dbReference type="PANTHER" id="PTHR10870">
    <property type="entry name" value="CELL CYCLE CHECKPOINT PROTEIN RAD1"/>
    <property type="match status" value="1"/>
</dbReference>
<evidence type="ECO:0008006" key="8">
    <source>
        <dbReference type="Google" id="ProtNLM"/>
    </source>
</evidence>
<evidence type="ECO:0000256" key="5">
    <source>
        <dbReference type="ARBA" id="ARBA00023242"/>
    </source>
</evidence>
<dbReference type="InterPro" id="IPR003021">
    <property type="entry name" value="Rad1_Rec1_Rad17"/>
</dbReference>
<organism evidence="6 7">
    <name type="scientific">Polyplax serrata</name>
    <name type="common">Common mouse louse</name>
    <dbReference type="NCBI Taxonomy" id="468196"/>
    <lineage>
        <taxon>Eukaryota</taxon>
        <taxon>Metazoa</taxon>
        <taxon>Ecdysozoa</taxon>
        <taxon>Arthropoda</taxon>
        <taxon>Hexapoda</taxon>
        <taxon>Insecta</taxon>
        <taxon>Pterygota</taxon>
        <taxon>Neoptera</taxon>
        <taxon>Paraneoptera</taxon>
        <taxon>Psocodea</taxon>
        <taxon>Troctomorpha</taxon>
        <taxon>Phthiraptera</taxon>
        <taxon>Anoplura</taxon>
        <taxon>Polyplacidae</taxon>
        <taxon>Polyplax</taxon>
    </lineage>
</organism>
<gene>
    <name evidence="6" type="ORF">RUM44_005800</name>
</gene>
<sequence length="292" mass="32568">MAELKRPDFDEEIRFGAKTYDVKLVIQILKAVKIKDNATFYCTNEGIKVTVEDMKCLQANAYLEVSLFEKYNVTKKPDEDFVKFTVNLSVVLDCLSILHNSGVGGATALVITYKGEGYPIILLMEHGGVITDCKIKTLMCKQILNFNFETSVLVNKVVLFSDSFKEVLNDLDTNSDILKISISTDPLKLKLTTDGNGLISETDVPFDCQMVDAFQCSSSCQYSYKLTHLKPALKHLPGSQKVSVQINELGVLCLQYMIVNENGRNCFVEYFCLPLFKPSQNGLTFAEGEGSL</sequence>
<keyword evidence="7" id="KW-1185">Reference proteome</keyword>
<dbReference type="InterPro" id="IPR003011">
    <property type="entry name" value="Cell_cycle_checkpoint_Rad1"/>
</dbReference>
<evidence type="ECO:0000256" key="3">
    <source>
        <dbReference type="ARBA" id="ARBA00022763"/>
    </source>
</evidence>
<name>A0ABR1AY74_POLSC</name>
<dbReference type="Proteomes" id="UP001359485">
    <property type="component" value="Unassembled WGS sequence"/>
</dbReference>
<dbReference type="CDD" id="cd00577">
    <property type="entry name" value="PCNA"/>
    <property type="match status" value="1"/>
</dbReference>
<keyword evidence="3" id="KW-0227">DNA damage</keyword>
<reference evidence="6 7" key="1">
    <citation type="submission" date="2023-09" db="EMBL/GenBank/DDBJ databases">
        <title>Genomes of two closely related lineages of the louse Polyplax serrata with different host specificities.</title>
        <authorList>
            <person name="Martinu J."/>
            <person name="Tarabai H."/>
            <person name="Stefka J."/>
            <person name="Hypsa V."/>
        </authorList>
    </citation>
    <scope>NUCLEOTIDE SEQUENCE [LARGE SCALE GENOMIC DNA]</scope>
    <source>
        <strain evidence="6">98ZLc_SE</strain>
    </source>
</reference>
<dbReference type="SUPFAM" id="SSF55979">
    <property type="entry name" value="DNA clamp"/>
    <property type="match status" value="2"/>
</dbReference>
<dbReference type="EMBL" id="JAWJWF010000006">
    <property type="protein sequence ID" value="KAK6631274.1"/>
    <property type="molecule type" value="Genomic_DNA"/>
</dbReference>
<dbReference type="PRINTS" id="PR01245">
    <property type="entry name" value="RAD1REC1"/>
</dbReference>